<keyword evidence="1" id="KW-0677">Repeat</keyword>
<dbReference type="SMART" id="SM00248">
    <property type="entry name" value="ANK"/>
    <property type="match status" value="9"/>
</dbReference>
<evidence type="ECO:0000256" key="2">
    <source>
        <dbReference type="ARBA" id="ARBA00023043"/>
    </source>
</evidence>
<name>A0A7C8YHN4_OPUST</name>
<protein>
    <submittedName>
        <fullName evidence="4">Uncharacterized protein</fullName>
    </submittedName>
</protein>
<dbReference type="Gene3D" id="1.25.40.20">
    <property type="entry name" value="Ankyrin repeat-containing domain"/>
    <property type="match status" value="3"/>
</dbReference>
<dbReference type="PANTHER" id="PTHR24186:SF50">
    <property type="entry name" value="ANKYRIN REPEAT-CONTAINING PROTEIN ITN1-LIKE ISOFORM X1"/>
    <property type="match status" value="1"/>
</dbReference>
<evidence type="ECO:0000313" key="4">
    <source>
        <dbReference type="EMBL" id="MBA4618612.1"/>
    </source>
</evidence>
<accession>A0A7C8YHN4</accession>
<proteinExistence type="predicted"/>
<dbReference type="PANTHER" id="PTHR24186">
    <property type="entry name" value="PROTEIN PHOSPHATASE 1 REGULATORY SUBUNIT"/>
    <property type="match status" value="1"/>
</dbReference>
<reference evidence="4" key="1">
    <citation type="journal article" date="2013" name="J. Plant Res.">
        <title>Effect of fungi and light on seed germination of three Opuntia species from semiarid lands of central Mexico.</title>
        <authorList>
            <person name="Delgado-Sanchez P."/>
            <person name="Jimenez-Bremont J.F."/>
            <person name="Guerrero-Gonzalez Mde L."/>
            <person name="Flores J."/>
        </authorList>
    </citation>
    <scope>NUCLEOTIDE SEQUENCE</scope>
    <source>
        <tissue evidence="4">Cladode</tissue>
    </source>
</reference>
<dbReference type="PROSITE" id="PS50088">
    <property type="entry name" value="ANK_REPEAT"/>
    <property type="match status" value="1"/>
</dbReference>
<dbReference type="AlphaFoldDB" id="A0A7C8YHN4"/>
<dbReference type="InterPro" id="IPR002110">
    <property type="entry name" value="Ankyrin_rpt"/>
</dbReference>
<organism evidence="4">
    <name type="scientific">Opuntia streptacantha</name>
    <name type="common">Prickly pear cactus</name>
    <name type="synonym">Opuntia cardona</name>
    <dbReference type="NCBI Taxonomy" id="393608"/>
    <lineage>
        <taxon>Eukaryota</taxon>
        <taxon>Viridiplantae</taxon>
        <taxon>Streptophyta</taxon>
        <taxon>Embryophyta</taxon>
        <taxon>Tracheophyta</taxon>
        <taxon>Spermatophyta</taxon>
        <taxon>Magnoliopsida</taxon>
        <taxon>eudicotyledons</taxon>
        <taxon>Gunneridae</taxon>
        <taxon>Pentapetalae</taxon>
        <taxon>Caryophyllales</taxon>
        <taxon>Cactineae</taxon>
        <taxon>Cactaceae</taxon>
        <taxon>Opuntioideae</taxon>
        <taxon>Opuntia</taxon>
    </lineage>
</organism>
<feature type="repeat" description="ANK" evidence="3">
    <location>
        <begin position="89"/>
        <end position="111"/>
    </location>
</feature>
<dbReference type="GO" id="GO:0005886">
    <property type="term" value="C:plasma membrane"/>
    <property type="evidence" value="ECO:0007669"/>
    <property type="project" value="TreeGrafter"/>
</dbReference>
<evidence type="ECO:0000256" key="3">
    <source>
        <dbReference type="PROSITE-ProRule" id="PRU00023"/>
    </source>
</evidence>
<reference evidence="4" key="2">
    <citation type="submission" date="2020-07" db="EMBL/GenBank/DDBJ databases">
        <authorList>
            <person name="Vera ALvarez R."/>
            <person name="Arias-Moreno D.M."/>
            <person name="Jimenez-Jacinto V."/>
            <person name="Jimenez-Bremont J.F."/>
            <person name="Swaminathan K."/>
            <person name="Moose S.P."/>
            <person name="Guerrero-Gonzalez M.L."/>
            <person name="Marino-Ramirez L."/>
            <person name="Landsman D."/>
            <person name="Rodriguez-Kessler M."/>
            <person name="Delgado-Sanchez P."/>
        </authorList>
    </citation>
    <scope>NUCLEOTIDE SEQUENCE</scope>
    <source>
        <tissue evidence="4">Cladode</tissue>
    </source>
</reference>
<dbReference type="SUPFAM" id="SSF48403">
    <property type="entry name" value="Ankyrin repeat"/>
    <property type="match status" value="2"/>
</dbReference>
<keyword evidence="2 3" id="KW-0040">ANK repeat</keyword>
<dbReference type="EMBL" id="GISG01021379">
    <property type="protein sequence ID" value="MBA4618612.1"/>
    <property type="molecule type" value="Transcribed_RNA"/>
</dbReference>
<dbReference type="InterPro" id="IPR036770">
    <property type="entry name" value="Ankyrin_rpt-contain_sf"/>
</dbReference>
<evidence type="ECO:0000256" key="1">
    <source>
        <dbReference type="ARBA" id="ARBA00022737"/>
    </source>
</evidence>
<dbReference type="PROSITE" id="PS50297">
    <property type="entry name" value="ANK_REP_REGION"/>
    <property type="match status" value="1"/>
</dbReference>
<dbReference type="Pfam" id="PF12796">
    <property type="entry name" value="Ank_2"/>
    <property type="match status" value="3"/>
</dbReference>
<sequence length="493" mass="54881">MMNSSRSGSSDSNILLGAELLSAAREGCGGDEILRILEGDPTLIHVTDPVGDTTLHIVARAGNLEVANQVVGLVRKYELTEVLMEQNLQGDTPLHVAAANRHKHVTRLLYKAERRAGSLLNEDEASPWGLAAEAGFSLDDFTEFSQGYTSNKVPCIAVLTHIEMDIQYRALLEIPDNVTQTPPTPSYRVGNNKTKLLKAIYDEQQHLVLQALREDPDLVTRKLSWRGTLLHIAAERGLVGMLRLVIGQMAPDEAGRLMLEGNDDGDTALHVALEEDHKHTARYLIKREPRAAYQVNREGVSPLCLAVQRGFVDLVQYVFKKMPIANLSLSTRESFLVPKKASLLNAAFTVRNLRILELVIKELPEITDAEGYKGWRILSYFAYKGYLEGVRFLLTNFPHLVKKYDQDGSLPIHKAVGGNRVSIIKEFLLHCPCTLYDVDKKGQSILHFAVKYIKPNVLSYLAGETTEISNIFSLKDNKGKTFIDLANELKISS</sequence>